<keyword evidence="6" id="KW-0119">Carbohydrate metabolism</keyword>
<dbReference type="AlphaFoldDB" id="A0A1X7EHZ6"/>
<keyword evidence="5" id="KW-0067">ATP-binding</keyword>
<dbReference type="RefSeq" id="WP_046217410.1">
    <property type="nucleotide sequence ID" value="NZ_CP011974.1"/>
</dbReference>
<dbReference type="GeneID" id="93701743"/>
<dbReference type="Proteomes" id="UP000036202">
    <property type="component" value="Chromosome"/>
</dbReference>
<accession>A0A1X7EHZ6</accession>
<dbReference type="OrthoDB" id="9778478at2"/>
<dbReference type="GO" id="GO:0016301">
    <property type="term" value="F:kinase activity"/>
    <property type="evidence" value="ECO:0007669"/>
    <property type="project" value="UniProtKB-KW"/>
</dbReference>
<evidence type="ECO:0000256" key="5">
    <source>
        <dbReference type="ARBA" id="ARBA00022840"/>
    </source>
</evidence>
<dbReference type="InterPro" id="IPR031475">
    <property type="entry name" value="NBD_C"/>
</dbReference>
<dbReference type="Gene3D" id="3.40.50.10840">
    <property type="entry name" value="Putative sugar-binding, N-terminal domain"/>
    <property type="match status" value="1"/>
</dbReference>
<keyword evidence="3" id="KW-0547">Nucleotide-binding</keyword>
<sequence length="428" mass="47014">MGQIIGVVADDTTGANDIGIMFSNKGYKAKVQIFEEEMNVKGDADVVIVDTDSRLDLDNLSYQKVYGATEKLQETGCSMFFKKTCSVFRGNIGKEFDAMLDALGEEFAVISLAFPKNGRTTIGGMHTVYGQPLEYSAFANDPVHPMKESDLVSILQKQTLRKVTFVDLSIVRQGATVLRRTIEEIRKHFNYCIIDSETQSDLTIVAEAIHDYKILGGSSAIAEELPKFLGKRSTHNLVTDLNIEDQNGVLVVSGSLTPQTRAQTAHLISSGVPYKVFDSRKVFSPVEYDKEVMRVSLESQKLLIQGEDVLIMADNNKDIILETKEMGKKLEIDPLSISKMVSAAISDITKVIVDQVDLKRLIVAGGDTAGTVSRKLDIKGNYVLKEIETGLPSGLAIGRHMLIVLKSGSFGGEEFLSLAIKHLKNLSR</sequence>
<dbReference type="InterPro" id="IPR042213">
    <property type="entry name" value="NBD_C_sf"/>
</dbReference>
<protein>
    <submittedName>
        <fullName evidence="7">Serine kinase</fullName>
    </submittedName>
</protein>
<accession>A0A0H4KH74</accession>
<dbReference type="InterPro" id="IPR037051">
    <property type="entry name" value="4-carb_acid_sugar_kinase_N_sf"/>
</dbReference>
<dbReference type="KEGG" id="beo:BEH_13100"/>
<reference evidence="7 8" key="1">
    <citation type="journal article" date="2015" name="PLoS ONE">
        <title>Genome Sequence of Bacillus endophyticus and Analysis of Its Companion Mechanism in the Ketogulonigenium vulgare-Bacillus Strain Consortium.</title>
        <authorList>
            <person name="Jia N."/>
            <person name="Du J."/>
            <person name="Ding M.Z."/>
            <person name="Gao F."/>
            <person name="Yuan Y.J."/>
        </authorList>
    </citation>
    <scope>NUCLEOTIDE SEQUENCE [LARGE SCALE GENOMIC DNA]</scope>
    <source>
        <strain evidence="7 8">Hbe603</strain>
    </source>
</reference>
<keyword evidence="8" id="KW-1185">Reference proteome</keyword>
<keyword evidence="4 7" id="KW-0418">Kinase</keyword>
<dbReference type="PATRIC" id="fig|135735.6.peg.2765"/>
<evidence type="ECO:0000256" key="2">
    <source>
        <dbReference type="ARBA" id="ARBA00022679"/>
    </source>
</evidence>
<dbReference type="Pfam" id="PF17042">
    <property type="entry name" value="NBD_C"/>
    <property type="match status" value="1"/>
</dbReference>
<dbReference type="Pfam" id="PF07005">
    <property type="entry name" value="SBD_N"/>
    <property type="match status" value="1"/>
</dbReference>
<dbReference type="EMBL" id="CP011974">
    <property type="protein sequence ID" value="AKO92940.1"/>
    <property type="molecule type" value="Genomic_DNA"/>
</dbReference>
<gene>
    <name evidence="7" type="ORF">BEH_13100</name>
</gene>
<comment type="similarity">
    <text evidence="1">Belongs to the four-carbon acid sugar kinase family.</text>
</comment>
<reference evidence="8" key="2">
    <citation type="submission" date="2015-06" db="EMBL/GenBank/DDBJ databases">
        <title>Genome Sequence of Bacillus endophyticus and Analysis of its Companion Mechanism in the Ketogulonigenium vulgare-Bacillus strain Consortium.</title>
        <authorList>
            <person name="Jia N."/>
            <person name="Du J."/>
            <person name="Ding M.-Z."/>
            <person name="Gao F."/>
            <person name="Yuan Y.-J."/>
        </authorList>
    </citation>
    <scope>NUCLEOTIDE SEQUENCE [LARGE SCALE GENOMIC DNA]</scope>
    <source>
        <strain evidence="8">Hbe603</strain>
    </source>
</reference>
<name>A0A1X7EHZ6_9BACI</name>
<dbReference type="GO" id="GO:0005524">
    <property type="term" value="F:ATP binding"/>
    <property type="evidence" value="ECO:0007669"/>
    <property type="project" value="UniProtKB-KW"/>
</dbReference>
<evidence type="ECO:0000256" key="1">
    <source>
        <dbReference type="ARBA" id="ARBA00005715"/>
    </source>
</evidence>
<evidence type="ECO:0000256" key="6">
    <source>
        <dbReference type="ARBA" id="ARBA00023277"/>
    </source>
</evidence>
<evidence type="ECO:0000313" key="8">
    <source>
        <dbReference type="Proteomes" id="UP000036202"/>
    </source>
</evidence>
<organism evidence="7 8">
    <name type="scientific">Priestia filamentosa</name>
    <dbReference type="NCBI Taxonomy" id="1402861"/>
    <lineage>
        <taxon>Bacteria</taxon>
        <taxon>Bacillati</taxon>
        <taxon>Bacillota</taxon>
        <taxon>Bacilli</taxon>
        <taxon>Bacillales</taxon>
        <taxon>Bacillaceae</taxon>
        <taxon>Priestia</taxon>
    </lineage>
</organism>
<dbReference type="InterPro" id="IPR010737">
    <property type="entry name" value="4-carb_acid_sugar_kinase_N"/>
</dbReference>
<dbReference type="Gene3D" id="3.40.980.20">
    <property type="entry name" value="Four-carbon acid sugar kinase, nucleotide binding domain"/>
    <property type="match status" value="1"/>
</dbReference>
<keyword evidence="2" id="KW-0808">Transferase</keyword>
<dbReference type="SUPFAM" id="SSF142764">
    <property type="entry name" value="YgbK-like"/>
    <property type="match status" value="1"/>
</dbReference>
<proteinExistence type="inferred from homology"/>
<evidence type="ECO:0000313" key="7">
    <source>
        <dbReference type="EMBL" id="AKO92940.1"/>
    </source>
</evidence>
<evidence type="ECO:0000256" key="4">
    <source>
        <dbReference type="ARBA" id="ARBA00022777"/>
    </source>
</evidence>
<evidence type="ECO:0000256" key="3">
    <source>
        <dbReference type="ARBA" id="ARBA00022741"/>
    </source>
</evidence>